<protein>
    <submittedName>
        <fullName evidence="1">Uncharacterized protein</fullName>
    </submittedName>
</protein>
<comment type="caution">
    <text evidence="1">The sequence shown here is derived from an EMBL/GenBank/DDBJ whole genome shotgun (WGS) entry which is preliminary data.</text>
</comment>
<dbReference type="AlphaFoldDB" id="X1CJ66"/>
<dbReference type="EMBL" id="BART01020851">
    <property type="protein sequence ID" value="GAG93067.1"/>
    <property type="molecule type" value="Genomic_DNA"/>
</dbReference>
<sequence>MNVDKIWKVTTNVEVTLYIKASAAADAKLKGGVITAMVTASSGLFVSLRSDK</sequence>
<name>X1CJ66_9ZZZZ</name>
<reference evidence="1" key="1">
    <citation type="journal article" date="2014" name="Front. Microbiol.">
        <title>High frequency of phylogenetically diverse reductive dehalogenase-homologous genes in deep subseafloor sedimentary metagenomes.</title>
        <authorList>
            <person name="Kawai M."/>
            <person name="Futagami T."/>
            <person name="Toyoda A."/>
            <person name="Takaki Y."/>
            <person name="Nishi S."/>
            <person name="Hori S."/>
            <person name="Arai W."/>
            <person name="Tsubouchi T."/>
            <person name="Morono Y."/>
            <person name="Uchiyama I."/>
            <person name="Ito T."/>
            <person name="Fujiyama A."/>
            <person name="Inagaki F."/>
            <person name="Takami H."/>
        </authorList>
    </citation>
    <scope>NUCLEOTIDE SEQUENCE</scope>
    <source>
        <strain evidence="1">Expedition CK06-06</strain>
    </source>
</reference>
<organism evidence="1">
    <name type="scientific">marine sediment metagenome</name>
    <dbReference type="NCBI Taxonomy" id="412755"/>
    <lineage>
        <taxon>unclassified sequences</taxon>
        <taxon>metagenomes</taxon>
        <taxon>ecological metagenomes</taxon>
    </lineage>
</organism>
<accession>X1CJ66</accession>
<proteinExistence type="predicted"/>
<gene>
    <name evidence="1" type="ORF">S01H4_38637</name>
</gene>
<evidence type="ECO:0000313" key="1">
    <source>
        <dbReference type="EMBL" id="GAG93067.1"/>
    </source>
</evidence>